<comment type="similarity">
    <text evidence="2">Belongs to the alpha/beta-type SASP family.</text>
</comment>
<comment type="function">
    <text evidence="1">SASP are bound to spore DNA. They are double-stranded DNA-binding proteins that cause DNA to change to an a-like conformation. They protect the DNA backbone from chemical and enzymatic cleavage and are thus involved in dormant spore's high resistance to UV light.</text>
</comment>
<dbReference type="GO" id="GO:0003690">
    <property type="term" value="F:double-stranded DNA binding"/>
    <property type="evidence" value="ECO:0007669"/>
    <property type="project" value="InterPro"/>
</dbReference>
<dbReference type="Proteomes" id="UP000046155">
    <property type="component" value="Unassembled WGS sequence"/>
</dbReference>
<dbReference type="PROSITE" id="PS00304">
    <property type="entry name" value="SASP_1"/>
    <property type="match status" value="1"/>
</dbReference>
<dbReference type="InterPro" id="IPR038300">
    <property type="entry name" value="SASP_sf_alpha/beta"/>
</dbReference>
<dbReference type="EMBL" id="CDRZ01000253">
    <property type="protein sequence ID" value="CEO89666.1"/>
    <property type="molecule type" value="Genomic_DNA"/>
</dbReference>
<dbReference type="InterPro" id="IPR001448">
    <property type="entry name" value="SASP_alpha/beta-type"/>
</dbReference>
<dbReference type="PANTHER" id="PTHR36107:SF1">
    <property type="entry name" value="SMALL, ACID-SOLUBLE SPORE PROTEIN A"/>
    <property type="match status" value="1"/>
</dbReference>
<evidence type="ECO:0000256" key="1">
    <source>
        <dbReference type="ARBA" id="ARBA00003863"/>
    </source>
</evidence>
<evidence type="ECO:0000313" key="7">
    <source>
        <dbReference type="Proteomes" id="UP000046155"/>
    </source>
</evidence>
<evidence type="ECO:0000313" key="6">
    <source>
        <dbReference type="EMBL" id="CEO89666.1"/>
    </source>
</evidence>
<dbReference type="GO" id="GO:0030435">
    <property type="term" value="P:sporulation resulting in formation of a cellular spore"/>
    <property type="evidence" value="ECO:0007669"/>
    <property type="project" value="UniProtKB-KW"/>
</dbReference>
<name>A0A0B7MNX4_9FIRM</name>
<accession>A0A0B7MNX4</accession>
<dbReference type="InterPro" id="IPR050847">
    <property type="entry name" value="SASP_DNA-binding"/>
</dbReference>
<dbReference type="RefSeq" id="WP_044665566.1">
    <property type="nucleotide sequence ID" value="NZ_CDRZ01000253.1"/>
</dbReference>
<evidence type="ECO:0000256" key="2">
    <source>
        <dbReference type="ARBA" id="ARBA00005442"/>
    </source>
</evidence>
<dbReference type="InterPro" id="IPR018126">
    <property type="entry name" value="SASP_alpha/beta-type_CS"/>
</dbReference>
<dbReference type="Gene3D" id="6.10.10.80">
    <property type="entry name" value="Small, acid-soluble spore protein, alpha/beta type-like"/>
    <property type="match status" value="1"/>
</dbReference>
<feature type="region of interest" description="Disordered" evidence="5">
    <location>
        <begin position="68"/>
        <end position="89"/>
    </location>
</feature>
<evidence type="ECO:0000256" key="3">
    <source>
        <dbReference type="ARBA" id="ARBA00022969"/>
    </source>
</evidence>
<dbReference type="AlphaFoldDB" id="A0A0B7MNX4"/>
<evidence type="ECO:0000256" key="5">
    <source>
        <dbReference type="SAM" id="MobiDB-lite"/>
    </source>
</evidence>
<keyword evidence="7" id="KW-1185">Reference proteome</keyword>
<keyword evidence="3" id="KW-0749">Sporulation</keyword>
<protein>
    <submittedName>
        <fullName evidence="6">Small, acid-soluble spore protein 1 (Modular protein)</fullName>
    </submittedName>
</protein>
<keyword evidence="4" id="KW-0238">DNA-binding</keyword>
<dbReference type="Pfam" id="PF00269">
    <property type="entry name" value="SASP"/>
    <property type="match status" value="1"/>
</dbReference>
<organism evidence="6 7">
    <name type="scientific">Syntrophaceticus schinkii</name>
    <dbReference type="NCBI Taxonomy" id="499207"/>
    <lineage>
        <taxon>Bacteria</taxon>
        <taxon>Bacillati</taxon>
        <taxon>Bacillota</taxon>
        <taxon>Clostridia</taxon>
        <taxon>Thermoanaerobacterales</taxon>
        <taxon>Thermoanaerobacterales Family III. Incertae Sedis</taxon>
        <taxon>Syntrophaceticus</taxon>
    </lineage>
</organism>
<proteinExistence type="inferred from homology"/>
<dbReference type="GO" id="GO:0006265">
    <property type="term" value="P:DNA topological change"/>
    <property type="evidence" value="ECO:0007669"/>
    <property type="project" value="InterPro"/>
</dbReference>
<sequence length="89" mass="9675">MGSGQKRNKLLVPEASQAMYQFKYELAREVGVENQIQGDYWGHVSSRDCGAVGGGMVRQMIQTVEQQIAQQGSPSQTIAATNQTTGTIQ</sequence>
<dbReference type="PANTHER" id="PTHR36107">
    <property type="entry name" value="SMALL, ACID-SOLUBLE SPORE PROTEIN A"/>
    <property type="match status" value="1"/>
</dbReference>
<reference evidence="7" key="1">
    <citation type="submission" date="2015-01" db="EMBL/GenBank/DDBJ databases">
        <authorList>
            <person name="Manzoor Shahid"/>
            <person name="Zubair Saima"/>
        </authorList>
    </citation>
    <scope>NUCLEOTIDE SEQUENCE [LARGE SCALE GENOMIC DNA]</scope>
    <source>
        <strain evidence="7">Sp3</strain>
    </source>
</reference>
<gene>
    <name evidence="6" type="ORF">SSCH_550021</name>
</gene>
<dbReference type="OrthoDB" id="1683773at2"/>
<evidence type="ECO:0000256" key="4">
    <source>
        <dbReference type="ARBA" id="ARBA00023125"/>
    </source>
</evidence>